<comment type="caution">
    <text evidence="1">The sequence shown here is derived from an EMBL/GenBank/DDBJ whole genome shotgun (WGS) entry which is preliminary data.</text>
</comment>
<reference evidence="1 2" key="1">
    <citation type="submission" date="2020-03" db="EMBL/GenBank/DDBJ databases">
        <title>Metabolic flexibility allows generalist bacteria to become dominant in a frequently disturbed ecosystem.</title>
        <authorList>
            <person name="Chen Y.-J."/>
            <person name="Leung P.M."/>
            <person name="Bay S.K."/>
            <person name="Hugenholtz P."/>
            <person name="Kessler A.J."/>
            <person name="Shelley G."/>
            <person name="Waite D.W."/>
            <person name="Cook P.L."/>
            <person name="Greening C."/>
        </authorList>
    </citation>
    <scope>NUCLEOTIDE SEQUENCE [LARGE SCALE GENOMIC DNA]</scope>
    <source>
        <strain evidence="1">SS_bin_28</strain>
    </source>
</reference>
<protein>
    <submittedName>
        <fullName evidence="1">Uncharacterized protein</fullName>
    </submittedName>
</protein>
<name>A0A7Y2EAW8_UNCEI</name>
<dbReference type="EMBL" id="JABDJR010000680">
    <property type="protein sequence ID" value="NNF08446.1"/>
    <property type="molecule type" value="Genomic_DNA"/>
</dbReference>
<evidence type="ECO:0000313" key="1">
    <source>
        <dbReference type="EMBL" id="NNF08446.1"/>
    </source>
</evidence>
<dbReference type="Proteomes" id="UP000547674">
    <property type="component" value="Unassembled WGS sequence"/>
</dbReference>
<sequence>MRPIVEVINEHSERLMAHDQVVMVYESRTAEGEPCLKIGISCSQDELTVDLPERLEGYPVIVVETGEVAPR</sequence>
<gene>
    <name evidence="1" type="ORF">HKN21_16920</name>
</gene>
<proteinExistence type="predicted"/>
<organism evidence="1 2">
    <name type="scientific">Eiseniibacteriota bacterium</name>
    <dbReference type="NCBI Taxonomy" id="2212470"/>
    <lineage>
        <taxon>Bacteria</taxon>
        <taxon>Candidatus Eiseniibacteriota</taxon>
    </lineage>
</organism>
<evidence type="ECO:0000313" key="2">
    <source>
        <dbReference type="Proteomes" id="UP000547674"/>
    </source>
</evidence>
<dbReference type="AlphaFoldDB" id="A0A7Y2EAW8"/>
<accession>A0A7Y2EAW8</accession>